<protein>
    <submittedName>
        <fullName evidence="1">Uncharacterized protein</fullName>
    </submittedName>
</protein>
<reference evidence="1" key="1">
    <citation type="submission" date="2015-03" db="EMBL/GenBank/DDBJ databases">
        <title>Allelic Variants of blaVIM Reside on Diverse Mobile Genetic Elements in Gram-negative Clinical Isolates from the USA.</title>
        <authorList>
            <person name="McGann P."/>
            <person name="Snesrud E."/>
            <person name="Ong A.C."/>
            <person name="Clifford R."/>
            <person name="Kwak Y.I."/>
            <person name="Steele E.D."/>
            <person name="Rabinowitz R."/>
            <person name="Waterman P.E."/>
            <person name="Lesho E."/>
        </authorList>
    </citation>
    <scope>NUCLEOTIDE SEQUENCE</scope>
    <source>
        <strain evidence="1">MRSN17626</strain>
        <plasmid evidence="1">pMRVIM0813</plasmid>
    </source>
</reference>
<evidence type="ECO:0000313" key="1">
    <source>
        <dbReference type="EMBL" id="AKJ19457.1"/>
    </source>
</evidence>
<geneLocation type="plasmid" evidence="1">
    <name>pMRVIM0813</name>
</geneLocation>
<organism evidence="1">
    <name type="scientific">Enterobacter cloacae</name>
    <dbReference type="NCBI Taxonomy" id="550"/>
    <lineage>
        <taxon>Bacteria</taxon>
        <taxon>Pseudomonadati</taxon>
        <taxon>Pseudomonadota</taxon>
        <taxon>Gammaproteobacteria</taxon>
        <taxon>Enterobacterales</taxon>
        <taxon>Enterobacteriaceae</taxon>
        <taxon>Enterobacter</taxon>
        <taxon>Enterobacter cloacae complex</taxon>
    </lineage>
</organism>
<dbReference type="AlphaFoldDB" id="A0A0G3B3P3"/>
<name>A0A0G3B3P3_ENTCL</name>
<keyword evidence="1" id="KW-0614">Plasmid</keyword>
<sequence length="67" mass="7639">MLTESEKEKLAHLIRTGRKYGVSVAIVPDTDSAELHELLSNADSIERQFSIYERIQTKIAFTRCQEA</sequence>
<proteinExistence type="predicted"/>
<dbReference type="EMBL" id="KP975077">
    <property type="protein sequence ID" value="AKJ19457.1"/>
    <property type="molecule type" value="Genomic_DNA"/>
</dbReference>
<accession>A0A0G3B3P3</accession>